<keyword evidence="1" id="KW-0472">Membrane</keyword>
<dbReference type="EnsemblMetazoa" id="G24058.1">
    <property type="protein sequence ID" value="G24058.1:cds"/>
    <property type="gene ID" value="G24058"/>
</dbReference>
<name>A0A8W8KPP9_MAGGI</name>
<feature type="transmembrane region" description="Helical" evidence="1">
    <location>
        <begin position="166"/>
        <end position="187"/>
    </location>
</feature>
<evidence type="ECO:0000256" key="1">
    <source>
        <dbReference type="SAM" id="Phobius"/>
    </source>
</evidence>
<proteinExistence type="predicted"/>
<keyword evidence="1" id="KW-0812">Transmembrane</keyword>
<evidence type="ECO:0000313" key="4">
    <source>
        <dbReference type="Proteomes" id="UP000005408"/>
    </source>
</evidence>
<protein>
    <recommendedName>
        <fullName evidence="5">FZ domain-containing protein</fullName>
    </recommendedName>
</protein>
<keyword evidence="4" id="KW-1185">Reference proteome</keyword>
<evidence type="ECO:0008006" key="5">
    <source>
        <dbReference type="Google" id="ProtNLM"/>
    </source>
</evidence>
<dbReference type="EnsemblMetazoa" id="G24058.2">
    <property type="protein sequence ID" value="G24058.2:cds"/>
    <property type="gene ID" value="G24058"/>
</dbReference>
<reference evidence="3" key="1">
    <citation type="submission" date="2022-08" db="UniProtKB">
        <authorList>
            <consortium name="EnsemblMetazoa"/>
        </authorList>
    </citation>
    <scope>IDENTIFICATION</scope>
    <source>
        <strain evidence="3">05x7-T-G4-1.051#20</strain>
    </source>
</reference>
<dbReference type="EnsemblMetazoa" id="G24058.4">
    <property type="protein sequence ID" value="G24058.4:cds"/>
    <property type="gene ID" value="G24058"/>
</dbReference>
<feature type="chain" id="PRO_5042431349" description="FZ domain-containing protein" evidence="2">
    <location>
        <begin position="29"/>
        <end position="188"/>
    </location>
</feature>
<evidence type="ECO:0000313" key="3">
    <source>
        <dbReference type="EnsemblMetazoa" id="G24058.4:cds"/>
    </source>
</evidence>
<dbReference type="AlphaFoldDB" id="A0A8W8KPP9"/>
<keyword evidence="1" id="KW-1133">Transmembrane helix</keyword>
<feature type="signal peptide" evidence="2">
    <location>
        <begin position="1"/>
        <end position="28"/>
    </location>
</feature>
<keyword evidence="2" id="KW-0732">Signal</keyword>
<evidence type="ECO:0000256" key="2">
    <source>
        <dbReference type="SAM" id="SignalP"/>
    </source>
</evidence>
<sequence length="188" mass="21174">MHGMITSLYPHCVGLILSLMTYTPISVALPNETNECPKNKTEWMQRSSILCRQFSDQFYHCLPTISLNQSVEDCLRVVRIQPGFCAFYKNGTVSFDFKSRCKEKPNCPETTYRSNETYLYPLCQEINPSQGCYLADADCQTSTNPTSPTASPGRGGTSCAKKLSPLIWILPKIFGFVGMLMNIYFFAD</sequence>
<organism evidence="3 4">
    <name type="scientific">Magallana gigas</name>
    <name type="common">Pacific oyster</name>
    <name type="synonym">Crassostrea gigas</name>
    <dbReference type="NCBI Taxonomy" id="29159"/>
    <lineage>
        <taxon>Eukaryota</taxon>
        <taxon>Metazoa</taxon>
        <taxon>Spiralia</taxon>
        <taxon>Lophotrochozoa</taxon>
        <taxon>Mollusca</taxon>
        <taxon>Bivalvia</taxon>
        <taxon>Autobranchia</taxon>
        <taxon>Pteriomorphia</taxon>
        <taxon>Ostreida</taxon>
        <taxon>Ostreoidea</taxon>
        <taxon>Ostreidae</taxon>
        <taxon>Magallana</taxon>
    </lineage>
</organism>
<accession>A0A8W8KPP9</accession>
<dbReference type="Proteomes" id="UP000005408">
    <property type="component" value="Unassembled WGS sequence"/>
</dbReference>